<feature type="transmembrane region" description="Helical" evidence="2">
    <location>
        <begin position="12"/>
        <end position="30"/>
    </location>
</feature>
<dbReference type="InterPro" id="IPR010768">
    <property type="entry name" value="GATase1-like"/>
</dbReference>
<protein>
    <submittedName>
        <fullName evidence="4">von willebrand factor type A</fullName>
    </submittedName>
</protein>
<feature type="region of interest" description="Disordered" evidence="1">
    <location>
        <begin position="877"/>
        <end position="917"/>
    </location>
</feature>
<dbReference type="InterPro" id="IPR029062">
    <property type="entry name" value="Class_I_gatase-like"/>
</dbReference>
<evidence type="ECO:0000256" key="2">
    <source>
        <dbReference type="SAM" id="Phobius"/>
    </source>
</evidence>
<feature type="domain" description="VWFA" evidence="3">
    <location>
        <begin position="409"/>
        <end position="579"/>
    </location>
</feature>
<dbReference type="Pfam" id="PF07090">
    <property type="entry name" value="GATase1_like"/>
    <property type="match status" value="1"/>
</dbReference>
<dbReference type="InterPro" id="IPR002035">
    <property type="entry name" value="VWF_A"/>
</dbReference>
<dbReference type="PANTHER" id="PTHR37947:SF2">
    <property type="entry name" value="VON WILLEBRAND FACTOR TYPE A"/>
    <property type="match status" value="1"/>
</dbReference>
<dbReference type="SMART" id="SM00327">
    <property type="entry name" value="VWA"/>
    <property type="match status" value="2"/>
</dbReference>
<name>A0A1B1YDN3_THEST</name>
<feature type="transmembrane region" description="Helical" evidence="2">
    <location>
        <begin position="42"/>
        <end position="61"/>
    </location>
</feature>
<dbReference type="RefSeq" id="WP_015359204.1">
    <property type="nucleotide sequence ID" value="NZ_CP014672.1"/>
</dbReference>
<feature type="compositionally biased region" description="Low complexity" evidence="1">
    <location>
        <begin position="881"/>
        <end position="892"/>
    </location>
</feature>
<organism evidence="4 5">
    <name type="scientific">Thermoclostridium stercorarium subsp. thermolacticum DSM 2910</name>
    <dbReference type="NCBI Taxonomy" id="1121336"/>
    <lineage>
        <taxon>Bacteria</taxon>
        <taxon>Bacillati</taxon>
        <taxon>Bacillota</taxon>
        <taxon>Clostridia</taxon>
        <taxon>Eubacteriales</taxon>
        <taxon>Oscillospiraceae</taxon>
        <taxon>Thermoclostridium</taxon>
    </lineage>
</organism>
<proteinExistence type="predicted"/>
<feature type="compositionally biased region" description="Basic and acidic residues" evidence="1">
    <location>
        <begin position="903"/>
        <end position="917"/>
    </location>
</feature>
<keyword evidence="2" id="KW-0812">Transmembrane</keyword>
<dbReference type="PANTHER" id="PTHR37947">
    <property type="entry name" value="BLL2462 PROTEIN"/>
    <property type="match status" value="1"/>
</dbReference>
<dbReference type="CDD" id="cd00198">
    <property type="entry name" value="vWFA"/>
    <property type="match status" value="1"/>
</dbReference>
<reference evidence="4 5" key="1">
    <citation type="submission" date="2016-02" db="EMBL/GenBank/DDBJ databases">
        <title>Comparison of Clostridium stercorarium subspecies using comparative genomics and transcriptomics.</title>
        <authorList>
            <person name="Schellenberg J."/>
            <person name="Thallinger G."/>
            <person name="Levin D.B."/>
            <person name="Zhang X."/>
            <person name="Alvare G."/>
            <person name="Fristensky B."/>
            <person name="Sparling R."/>
        </authorList>
    </citation>
    <scope>NUCLEOTIDE SEQUENCE [LARGE SCALE GENOMIC DNA]</scope>
    <source>
        <strain evidence="4 5">DSM 2910</strain>
    </source>
</reference>
<dbReference type="Gene3D" id="3.40.50.410">
    <property type="entry name" value="von Willebrand factor, type A domain"/>
    <property type="match status" value="2"/>
</dbReference>
<dbReference type="SUPFAM" id="SSF53300">
    <property type="entry name" value="vWA-like"/>
    <property type="match status" value="2"/>
</dbReference>
<dbReference type="Pfam" id="PF13519">
    <property type="entry name" value="VWA_2"/>
    <property type="match status" value="1"/>
</dbReference>
<keyword evidence="2" id="KW-0472">Membrane</keyword>
<sequence length="937" mass="103174">MQTGITFDNPWALALIPVVVVFIILTGRNLKFKSVIRKRMITALRIMLMLCLVIALSSPNIKSTLNQTATIFVADVSDSLRRSRGRIQEFIQDSLGYISDRDITGVISFADEAAVVKMPDKANNGNLSLNTKIKTGGTNIEKALTLAQSVMPENAAKRLVLLTDGRETSGNAEEKAKKLSRLGYTVDVVAFEESIGDEVQMEELSVPKQVNAGERFDISLKIKSTANTNAVIRLYQNRTLAQEKSVELYDGDNLFVFTDTAEETGMITYTAEVVADSDTVIQNNQLSGFTQVLDKPKILLVERGNSGENLVRYIDGYAQITRVKPEEVPVTMQEIIKYDAFVLTDINYEWLNEDFVVLLEQAVKHNGKGLLVTGGENSYAPGGYKGTLLETVLPVNMDINEKEEKPNLGLVLVIDKSSSMSGGEYGITKLDLAKEAAIRTVEVLEDTDWLGVIAFDETVQWVIKTEQLTDKKKATDLIGSIRPGGGTQIIPPLNEAWKNLREKDTKLKHIILLTDGHAEQYGYDRVIRNINSDGITLSTVAVGEEADAMLLKALARGGNGRFYKTDEFSDIPSILVKETFLAGQKYLQNRSFYPELVSSSGILKGIEEIPPLDGYVATSIKSTASMIFKSDTDDPVLAVWQYGLGRTAAWTSDIQGTWTSQWSIWHDAPVFWGNLISWLIQKNMNTEYSVDTTVKDGKGIITVTFENEIPQNDTLEGILVSPDGTTSDIKLHIKKPGVYEGETDKISPGAYIINLKFTGDEDGGNISAGFVMPYSDEYRVLRDTGNFLEKIAKAGGGRVITAPEQVFKGNVQNTGGTKNITNPFLIMSLLLLLLDIAARKLNVSPGRIREFYGRKIAPAAAEVAGNLIIRTKNMKPVLKTNNNGDSSESSENIDTGISAAAAEADKQGKIKKEPERKLAPEEIDHITALLTRRKKWK</sequence>
<dbReference type="PROSITE" id="PS50234">
    <property type="entry name" value="VWFA"/>
    <property type="match status" value="1"/>
</dbReference>
<accession>A0A1B1YDN3</accession>
<dbReference type="Gene3D" id="3.40.50.880">
    <property type="match status" value="1"/>
</dbReference>
<evidence type="ECO:0000313" key="4">
    <source>
        <dbReference type="EMBL" id="ANW98876.1"/>
    </source>
</evidence>
<dbReference type="InterPro" id="IPR036465">
    <property type="entry name" value="vWFA_dom_sf"/>
</dbReference>
<keyword evidence="2" id="KW-1133">Transmembrane helix</keyword>
<dbReference type="OrthoDB" id="9781333at2"/>
<evidence type="ECO:0000256" key="1">
    <source>
        <dbReference type="SAM" id="MobiDB-lite"/>
    </source>
</evidence>
<evidence type="ECO:0000313" key="5">
    <source>
        <dbReference type="Proteomes" id="UP000092971"/>
    </source>
</evidence>
<dbReference type="Pfam" id="PF00092">
    <property type="entry name" value="VWA"/>
    <property type="match status" value="1"/>
</dbReference>
<dbReference type="Proteomes" id="UP000092971">
    <property type="component" value="Chromosome"/>
</dbReference>
<dbReference type="EMBL" id="CP014672">
    <property type="protein sequence ID" value="ANW98876.1"/>
    <property type="molecule type" value="Genomic_DNA"/>
</dbReference>
<evidence type="ECO:0000259" key="3">
    <source>
        <dbReference type="PROSITE" id="PS50234"/>
    </source>
</evidence>
<dbReference type="AlphaFoldDB" id="A0A1B1YDN3"/>
<gene>
    <name evidence="4" type="ORF">CSTERTH_07490</name>
</gene>
<dbReference type="SUPFAM" id="SSF52317">
    <property type="entry name" value="Class I glutamine amidotransferase-like"/>
    <property type="match status" value="1"/>
</dbReference>